<evidence type="ECO:0000256" key="1">
    <source>
        <dbReference type="SAM" id="MobiDB-lite"/>
    </source>
</evidence>
<keyword evidence="2" id="KW-1133">Transmembrane helix</keyword>
<feature type="region of interest" description="Disordered" evidence="1">
    <location>
        <begin position="1"/>
        <end position="25"/>
    </location>
</feature>
<sequence>MPARALPDSPASPPAAAASAPPRRKARVYGIKQHIPREDPHWEPTAPRRPPTTIAATIALGLAAAAGVFLIGRSMWVAIQGLLTFREAVVWTRWLSDDFALSKWGGADTWTIAFVAASLVLAACVTGLTAMTAYNTWHGWRWARRAAIVVAASSLVLSLVFSWWGLLSAVPAVVGAVLVWLAPSRRYADLWQAERTPVPPARLPVPEVRYGPLPKYRHRPQPVEQSSDSSVA</sequence>
<feature type="transmembrane region" description="Helical" evidence="2">
    <location>
        <begin position="110"/>
        <end position="134"/>
    </location>
</feature>
<keyword evidence="4" id="KW-1185">Reference proteome</keyword>
<evidence type="ECO:0000313" key="4">
    <source>
        <dbReference type="Proteomes" id="UP000216300"/>
    </source>
</evidence>
<protein>
    <submittedName>
        <fullName evidence="3">Uncharacterized protein</fullName>
    </submittedName>
</protein>
<gene>
    <name evidence="3" type="ORF">CGZ91_13065</name>
</gene>
<dbReference type="Proteomes" id="UP000216300">
    <property type="component" value="Unassembled WGS sequence"/>
</dbReference>
<evidence type="ECO:0000313" key="3">
    <source>
        <dbReference type="EMBL" id="OYN88539.1"/>
    </source>
</evidence>
<feature type="region of interest" description="Disordered" evidence="1">
    <location>
        <begin position="212"/>
        <end position="232"/>
    </location>
</feature>
<dbReference type="EMBL" id="NMVJ01000011">
    <property type="protein sequence ID" value="OYN88539.1"/>
    <property type="molecule type" value="Genomic_DNA"/>
</dbReference>
<comment type="caution">
    <text evidence="3">The sequence shown here is derived from an EMBL/GenBank/DDBJ whole genome shotgun (WGS) entry which is preliminary data.</text>
</comment>
<keyword evidence="2" id="KW-0812">Transmembrane</keyword>
<proteinExistence type="predicted"/>
<feature type="transmembrane region" description="Helical" evidence="2">
    <location>
        <begin position="170"/>
        <end position="188"/>
    </location>
</feature>
<accession>A0A255EAE7</accession>
<evidence type="ECO:0000256" key="2">
    <source>
        <dbReference type="SAM" id="Phobius"/>
    </source>
</evidence>
<organism evidence="3 4">
    <name type="scientific">Parenemella sanctibonifatiensis</name>
    <dbReference type="NCBI Taxonomy" id="2016505"/>
    <lineage>
        <taxon>Bacteria</taxon>
        <taxon>Bacillati</taxon>
        <taxon>Actinomycetota</taxon>
        <taxon>Actinomycetes</taxon>
        <taxon>Propionibacteriales</taxon>
        <taxon>Propionibacteriaceae</taxon>
        <taxon>Parenemella</taxon>
    </lineage>
</organism>
<feature type="compositionally biased region" description="Polar residues" evidence="1">
    <location>
        <begin position="223"/>
        <end position="232"/>
    </location>
</feature>
<reference evidence="3 4" key="1">
    <citation type="submission" date="2017-07" db="EMBL/GenBank/DDBJ databases">
        <title>Draft whole genome sequences of clinical Proprionibacteriaceae strains.</title>
        <authorList>
            <person name="Bernier A.-M."/>
            <person name="Bernard K."/>
            <person name="Domingo M.-C."/>
        </authorList>
    </citation>
    <scope>NUCLEOTIDE SEQUENCE [LARGE SCALE GENOMIC DNA]</scope>
    <source>
        <strain evidence="3 4">NML 150081</strain>
    </source>
</reference>
<feature type="compositionally biased region" description="Low complexity" evidence="1">
    <location>
        <begin position="1"/>
        <end position="21"/>
    </location>
</feature>
<name>A0A255EAE7_9ACTN</name>
<feature type="transmembrane region" description="Helical" evidence="2">
    <location>
        <begin position="54"/>
        <end position="76"/>
    </location>
</feature>
<keyword evidence="2" id="KW-0472">Membrane</keyword>
<dbReference type="AlphaFoldDB" id="A0A255EAE7"/>